<feature type="domain" description="VOC" evidence="3">
    <location>
        <begin position="165"/>
        <end position="286"/>
    </location>
</feature>
<gene>
    <name evidence="4" type="ORF">D3273_17385</name>
</gene>
<evidence type="ECO:0000313" key="5">
    <source>
        <dbReference type="Proteomes" id="UP000290759"/>
    </source>
</evidence>
<feature type="domain" description="VOC" evidence="3">
    <location>
        <begin position="23"/>
        <end position="135"/>
    </location>
</feature>
<accession>A0A4Q2U3J6</accession>
<dbReference type="PANTHER" id="PTHR21366:SF19">
    <property type="entry name" value="METAPYROCATECHASE"/>
    <property type="match status" value="1"/>
</dbReference>
<keyword evidence="4" id="KW-0223">Dioxygenase</keyword>
<reference evidence="4 5" key="1">
    <citation type="submission" date="2018-12" db="EMBL/GenBank/DDBJ databases">
        <authorList>
            <person name="Grouzdev D.S."/>
            <person name="Krutkina M.S."/>
        </authorList>
    </citation>
    <scope>NUCLEOTIDE SEQUENCE [LARGE SCALE GENOMIC DNA]</scope>
    <source>
        <strain evidence="4 5">RmlP026</strain>
    </source>
</reference>
<sequence length="350" mass="39250">MRPLRSRARWEDDVREPVLDVAHLGHIELLTPKLEESRAFFVDVLGMTESGRRGGSVYLRAWDDYERYSLQLTAATVPALGHAAFRARSPQALARRVEAIERTGLGIGWHEGELGHGPAYRFHDPDGHTIEIYYETEWYEAPEALRPALKNQAQRHPARGVGVRRLDHFNCLAVDIAANRRFFEDNLGFRLTEQIVLDSGVEAGMWLTATNKSYDFAYTREAHGIRGRFHHVTYALDSREAVLQAADVFLEAGVPIETGPHKHAVQQTFFLYVFEPGGHRVEVANAGARLVLAPDWKPIRWTEAERRKGQAWGLKTIDTFHTHGTPPLPREHGGPADDGSEDLAGDGIAS</sequence>
<protein>
    <submittedName>
        <fullName evidence="4">Catechol 2,3-dioxygenase</fullName>
        <ecNumber evidence="4">1.13.11.2</ecNumber>
    </submittedName>
</protein>
<dbReference type="RefSeq" id="WP_129228157.1">
    <property type="nucleotide sequence ID" value="NZ_QYBB01000021.1"/>
</dbReference>
<dbReference type="PANTHER" id="PTHR21366">
    <property type="entry name" value="GLYOXALASE FAMILY PROTEIN"/>
    <property type="match status" value="1"/>
</dbReference>
<evidence type="ECO:0000259" key="3">
    <source>
        <dbReference type="PROSITE" id="PS51819"/>
    </source>
</evidence>
<keyword evidence="1" id="KW-0677">Repeat</keyword>
<evidence type="ECO:0000313" key="4">
    <source>
        <dbReference type="EMBL" id="RYC30780.1"/>
    </source>
</evidence>
<feature type="region of interest" description="Disordered" evidence="2">
    <location>
        <begin position="320"/>
        <end position="350"/>
    </location>
</feature>
<reference evidence="4 5" key="2">
    <citation type="submission" date="2019-02" db="EMBL/GenBank/DDBJ databases">
        <title>'Lichenibacterium ramalinii' gen. nov. sp. nov., 'Lichenibacterium minor' gen. nov. sp. nov.</title>
        <authorList>
            <person name="Pankratov T."/>
        </authorList>
    </citation>
    <scope>NUCLEOTIDE SEQUENCE [LARGE SCALE GENOMIC DNA]</scope>
    <source>
        <strain evidence="4 5">RmlP026</strain>
    </source>
</reference>
<evidence type="ECO:0000256" key="2">
    <source>
        <dbReference type="SAM" id="MobiDB-lite"/>
    </source>
</evidence>
<dbReference type="NCBIfam" id="TIGR03211">
    <property type="entry name" value="catechol_2_3"/>
    <property type="match status" value="1"/>
</dbReference>
<dbReference type="SUPFAM" id="SSF54593">
    <property type="entry name" value="Glyoxalase/Bleomycin resistance protein/Dihydroxybiphenyl dioxygenase"/>
    <property type="match status" value="1"/>
</dbReference>
<dbReference type="EMBL" id="QYBB01000021">
    <property type="protein sequence ID" value="RYC30780.1"/>
    <property type="molecule type" value="Genomic_DNA"/>
</dbReference>
<keyword evidence="5" id="KW-1185">Reference proteome</keyword>
<comment type="caution">
    <text evidence="4">The sequence shown here is derived from an EMBL/GenBank/DDBJ whole genome shotgun (WGS) entry which is preliminary data.</text>
</comment>
<name>A0A4Q2U3J6_9HYPH</name>
<dbReference type="EC" id="1.13.11.2" evidence="4"/>
<keyword evidence="4" id="KW-0560">Oxidoreductase</keyword>
<dbReference type="InterPro" id="IPR050383">
    <property type="entry name" value="GlyoxalaseI/FosfomycinResist"/>
</dbReference>
<dbReference type="OrthoDB" id="9803142at2"/>
<dbReference type="Proteomes" id="UP000290759">
    <property type="component" value="Unassembled WGS sequence"/>
</dbReference>
<dbReference type="CDD" id="cd09013">
    <property type="entry name" value="BphC-JF8_N_like"/>
    <property type="match status" value="1"/>
</dbReference>
<dbReference type="InterPro" id="IPR029068">
    <property type="entry name" value="Glyas_Bleomycin-R_OHBP_Dase"/>
</dbReference>
<dbReference type="AlphaFoldDB" id="A0A4Q2U3J6"/>
<dbReference type="InterPro" id="IPR017624">
    <property type="entry name" value="Catechol_2-3_dOase"/>
</dbReference>
<proteinExistence type="predicted"/>
<dbReference type="GO" id="GO:0008198">
    <property type="term" value="F:ferrous iron binding"/>
    <property type="evidence" value="ECO:0007669"/>
    <property type="project" value="InterPro"/>
</dbReference>
<dbReference type="InterPro" id="IPR004360">
    <property type="entry name" value="Glyas_Fos-R_dOase_dom"/>
</dbReference>
<evidence type="ECO:0000256" key="1">
    <source>
        <dbReference type="ARBA" id="ARBA00022737"/>
    </source>
</evidence>
<organism evidence="4 5">
    <name type="scientific">Lichenibacterium minor</name>
    <dbReference type="NCBI Taxonomy" id="2316528"/>
    <lineage>
        <taxon>Bacteria</taxon>
        <taxon>Pseudomonadati</taxon>
        <taxon>Pseudomonadota</taxon>
        <taxon>Alphaproteobacteria</taxon>
        <taxon>Hyphomicrobiales</taxon>
        <taxon>Lichenihabitantaceae</taxon>
        <taxon>Lichenibacterium</taxon>
    </lineage>
</organism>
<dbReference type="PROSITE" id="PS51819">
    <property type="entry name" value="VOC"/>
    <property type="match status" value="2"/>
</dbReference>
<dbReference type="Pfam" id="PF00903">
    <property type="entry name" value="Glyoxalase"/>
    <property type="match status" value="2"/>
</dbReference>
<dbReference type="GO" id="GO:0018577">
    <property type="term" value="F:catechol 2,3-dioxygenase activity"/>
    <property type="evidence" value="ECO:0007669"/>
    <property type="project" value="UniProtKB-EC"/>
</dbReference>
<dbReference type="InterPro" id="IPR037523">
    <property type="entry name" value="VOC_core"/>
</dbReference>
<dbReference type="Gene3D" id="3.10.180.10">
    <property type="entry name" value="2,3-Dihydroxybiphenyl 1,2-Dioxygenase, domain 1"/>
    <property type="match status" value="2"/>
</dbReference>